<dbReference type="Proteomes" id="UP000738349">
    <property type="component" value="Unassembled WGS sequence"/>
</dbReference>
<accession>A0A9P9FTI9</accession>
<organism evidence="2 3">
    <name type="scientific">Dactylonectria macrodidyma</name>
    <dbReference type="NCBI Taxonomy" id="307937"/>
    <lineage>
        <taxon>Eukaryota</taxon>
        <taxon>Fungi</taxon>
        <taxon>Dikarya</taxon>
        <taxon>Ascomycota</taxon>
        <taxon>Pezizomycotina</taxon>
        <taxon>Sordariomycetes</taxon>
        <taxon>Hypocreomycetidae</taxon>
        <taxon>Hypocreales</taxon>
        <taxon>Nectriaceae</taxon>
        <taxon>Dactylonectria</taxon>
    </lineage>
</organism>
<reference evidence="2" key="1">
    <citation type="journal article" date="2021" name="Nat. Commun.">
        <title>Genetic determinants of endophytism in the Arabidopsis root mycobiome.</title>
        <authorList>
            <person name="Mesny F."/>
            <person name="Miyauchi S."/>
            <person name="Thiergart T."/>
            <person name="Pickel B."/>
            <person name="Atanasova L."/>
            <person name="Karlsson M."/>
            <person name="Huettel B."/>
            <person name="Barry K.W."/>
            <person name="Haridas S."/>
            <person name="Chen C."/>
            <person name="Bauer D."/>
            <person name="Andreopoulos W."/>
            <person name="Pangilinan J."/>
            <person name="LaButti K."/>
            <person name="Riley R."/>
            <person name="Lipzen A."/>
            <person name="Clum A."/>
            <person name="Drula E."/>
            <person name="Henrissat B."/>
            <person name="Kohler A."/>
            <person name="Grigoriev I.V."/>
            <person name="Martin F.M."/>
            <person name="Hacquard S."/>
        </authorList>
    </citation>
    <scope>NUCLEOTIDE SEQUENCE</scope>
    <source>
        <strain evidence="2">MPI-CAGE-AT-0147</strain>
    </source>
</reference>
<feature type="region of interest" description="Disordered" evidence="1">
    <location>
        <begin position="300"/>
        <end position="327"/>
    </location>
</feature>
<dbReference type="OrthoDB" id="2951834at2759"/>
<evidence type="ECO:0008006" key="4">
    <source>
        <dbReference type="Google" id="ProtNLM"/>
    </source>
</evidence>
<dbReference type="EMBL" id="JAGMUV010000001">
    <property type="protein sequence ID" value="KAH7175942.1"/>
    <property type="molecule type" value="Genomic_DNA"/>
</dbReference>
<feature type="compositionally biased region" description="Acidic residues" evidence="1">
    <location>
        <begin position="304"/>
        <end position="324"/>
    </location>
</feature>
<evidence type="ECO:0000313" key="2">
    <source>
        <dbReference type="EMBL" id="KAH7175942.1"/>
    </source>
</evidence>
<dbReference type="AlphaFoldDB" id="A0A9P9FTI9"/>
<evidence type="ECO:0000313" key="3">
    <source>
        <dbReference type="Proteomes" id="UP000738349"/>
    </source>
</evidence>
<gene>
    <name evidence="2" type="ORF">EDB81DRAFT_771513</name>
</gene>
<sequence length="376" mass="42468">MAHQHTSPQHTSPSSSPTLLTLPRGVRSIIYRYLLEELDEITFSSQVNLHPAILRTCKQIYSEALPILNEITWGIMITSQNGIQHAPFMGVDLVKGSSGYEHGFRIDRVRRLAIIVHVPHFTELENVRSAVRKVCRVLAHIPPLDDVRLDLCHGYIPHGISNPGWSISFPGDSLVLKNFGLLRYVSHVTMDGVEPRFANRLTHQMTQSLPLGTLFRMYDALEANVGPLNTCVDILQEASEAVLNHQVQKFIRLRASIIDQIAGSREGLESRLLQNDGPMEPWERWLDSIGLEEHWVDKWQSEREDGEDDEEGDEEGEEEGDEETDFLHEMGFENEADLWAALGAEGEADMRSLMGGLSELRTTYGDTSSRTQYDLQ</sequence>
<name>A0A9P9FTI9_9HYPO</name>
<evidence type="ECO:0000256" key="1">
    <source>
        <dbReference type="SAM" id="MobiDB-lite"/>
    </source>
</evidence>
<protein>
    <recommendedName>
        <fullName evidence="4">F-box domain-containing protein</fullName>
    </recommendedName>
</protein>
<keyword evidence="3" id="KW-1185">Reference proteome</keyword>
<proteinExistence type="predicted"/>
<comment type="caution">
    <text evidence="2">The sequence shown here is derived from an EMBL/GenBank/DDBJ whole genome shotgun (WGS) entry which is preliminary data.</text>
</comment>